<dbReference type="Pfam" id="PF07238">
    <property type="entry name" value="PilZ"/>
    <property type="match status" value="1"/>
</dbReference>
<evidence type="ECO:0000313" key="14">
    <source>
        <dbReference type="EMBL" id="SFO86058.1"/>
    </source>
</evidence>
<gene>
    <name evidence="14" type="ORF">SAMN04488056_11476</name>
</gene>
<dbReference type="OrthoDB" id="9806824at2"/>
<feature type="transmembrane region" description="Helical" evidence="11">
    <location>
        <begin position="7"/>
        <end position="25"/>
    </location>
</feature>
<feature type="transmembrane region" description="Helical" evidence="11">
    <location>
        <begin position="439"/>
        <end position="458"/>
    </location>
</feature>
<name>A0A1I5KM00_9HYPH</name>
<keyword evidence="7 11" id="KW-0135">Cellulose biosynthesis</keyword>
<dbReference type="UniPathway" id="UPA00694"/>
<feature type="transmembrane region" description="Helical" evidence="11">
    <location>
        <begin position="31"/>
        <end position="48"/>
    </location>
</feature>
<dbReference type="Gene3D" id="2.40.10.220">
    <property type="entry name" value="predicted glycosyltransferase like domains"/>
    <property type="match status" value="1"/>
</dbReference>
<feature type="transmembrane region" description="Helical" evidence="11">
    <location>
        <begin position="92"/>
        <end position="112"/>
    </location>
</feature>
<dbReference type="Pfam" id="PF03552">
    <property type="entry name" value="Cellulose_synt"/>
    <property type="match status" value="1"/>
</dbReference>
<dbReference type="GO" id="GO:0005886">
    <property type="term" value="C:plasma membrane"/>
    <property type="evidence" value="ECO:0007669"/>
    <property type="project" value="UniProtKB-SubCell"/>
</dbReference>
<dbReference type="CDD" id="cd06421">
    <property type="entry name" value="CESA_CelA_like"/>
    <property type="match status" value="1"/>
</dbReference>
<dbReference type="GO" id="GO:0035438">
    <property type="term" value="F:cyclic-di-GMP binding"/>
    <property type="evidence" value="ECO:0007669"/>
    <property type="project" value="InterPro"/>
</dbReference>
<comment type="pathway">
    <text evidence="11">Glycan metabolism; bacterial cellulose biosynthesis.</text>
</comment>
<keyword evidence="15" id="KW-1185">Reference proteome</keyword>
<feature type="transmembrane region" description="Helical" evidence="11">
    <location>
        <begin position="407"/>
        <end position="427"/>
    </location>
</feature>
<evidence type="ECO:0000259" key="12">
    <source>
        <dbReference type="Pfam" id="PF00535"/>
    </source>
</evidence>
<dbReference type="Gene3D" id="3.90.550.10">
    <property type="entry name" value="Spore Coat Polysaccharide Biosynthesis Protein SpsA, Chain A"/>
    <property type="match status" value="1"/>
</dbReference>
<comment type="subcellular location">
    <subcellularLocation>
        <location evidence="1">Cell inner membrane</location>
        <topology evidence="1">Multi-pass membrane protein</topology>
    </subcellularLocation>
</comment>
<dbReference type="NCBIfam" id="TIGR03030">
    <property type="entry name" value="CelA"/>
    <property type="match status" value="1"/>
</dbReference>
<evidence type="ECO:0000259" key="13">
    <source>
        <dbReference type="Pfam" id="PF07238"/>
    </source>
</evidence>
<evidence type="ECO:0000256" key="7">
    <source>
        <dbReference type="ARBA" id="ARBA00022916"/>
    </source>
</evidence>
<dbReference type="InterPro" id="IPR009875">
    <property type="entry name" value="PilZ_domain"/>
</dbReference>
<keyword evidence="2 11" id="KW-1003">Cell membrane</keyword>
<dbReference type="GO" id="GO:0016760">
    <property type="term" value="F:cellulose synthase (UDP-forming) activity"/>
    <property type="evidence" value="ECO:0007669"/>
    <property type="project" value="UniProtKB-EC"/>
</dbReference>
<sequence>MSLYKIQVFFVWVLSVVAFLIITTMPINLQTQLICSLVVFTLMAILKLLKKNGSLRIISLTFGLSIIARYVFWRTTETIPSPNQIENFIPGLLLYIAEMYNVLTLLLSLFVVSRPLPSRPSCELPSHNRLPTVDVFVPSYNEPADILGNTLAAAKAMDYPAEKVTVWLLDDGGTLEKRNSSDILKANAARKRHEDLQKLCAELDVRYLTRERNEHAKAGNLNYGLEHSTGDLVAIFDADHAPAREFLTETVGHFSKDSKLFLVQTPHFFINPDPLERNLKTFSFMPSENEMFYGIIQRGLDKWNASFFCGSAAVLRREALEETGGFSGKTITEDCESALSLHAKGWNSVYIDKPLIAGLQPATFASFIGQRSRWAQGMIQLMRYNFPLFKSGLSLPQRLCYLSSMMFWFFPISRTIFLFAPFCYIFFDLKIFEASGGDFMAYTLAYMLVNLMMQNYLYGSFRWPWISELYEYSQTIHLLPAVLSAIINPSKPSFNVTAKDESITSNRLSEINRPFFVVFFAILLAVAFSIYKIYAEPYKADVTLVVGGWNIFNLILAGCALGVVSERGERQGARRISVSRSCEFLYGDSWHECSIDNVSIHGAALHIYEPDFPEIKRDAIGKIRFTKHDGENKASLSIKVRNVRQSGDRLILGSAFKPESPKDYSAIADLVFANSRQWTDFMRSRRKNPGIVSGTVWFLALSLRQTLRGFEYLIKGSISGSKEKNLAENEGRKA</sequence>
<feature type="transmembrane region" description="Helical" evidence="11">
    <location>
        <begin position="546"/>
        <end position="565"/>
    </location>
</feature>
<dbReference type="InterPro" id="IPR001173">
    <property type="entry name" value="Glyco_trans_2-like"/>
</dbReference>
<dbReference type="AlphaFoldDB" id="A0A1I5KM00"/>
<evidence type="ECO:0000256" key="3">
    <source>
        <dbReference type="ARBA" id="ARBA00022519"/>
    </source>
</evidence>
<dbReference type="InterPro" id="IPR003919">
    <property type="entry name" value="Cell_synth_A"/>
</dbReference>
<proteinExistence type="predicted"/>
<dbReference type="PRINTS" id="PR01439">
    <property type="entry name" value="CELLSNTHASEA"/>
</dbReference>
<evidence type="ECO:0000256" key="4">
    <source>
        <dbReference type="ARBA" id="ARBA00022676"/>
    </source>
</evidence>
<evidence type="ECO:0000256" key="2">
    <source>
        <dbReference type="ARBA" id="ARBA00022475"/>
    </source>
</evidence>
<dbReference type="GO" id="GO:0006011">
    <property type="term" value="P:UDP-alpha-D-glucose metabolic process"/>
    <property type="evidence" value="ECO:0007669"/>
    <property type="project" value="InterPro"/>
</dbReference>
<dbReference type="EMBL" id="FOVR01000014">
    <property type="protein sequence ID" value="SFO86058.1"/>
    <property type="molecule type" value="Genomic_DNA"/>
</dbReference>
<keyword evidence="5 11" id="KW-0808">Transferase</keyword>
<dbReference type="Proteomes" id="UP000199236">
    <property type="component" value="Unassembled WGS sequence"/>
</dbReference>
<dbReference type="InterPro" id="IPR029044">
    <property type="entry name" value="Nucleotide-diphossugar_trans"/>
</dbReference>
<feature type="domain" description="PilZ" evidence="13">
    <location>
        <begin position="571"/>
        <end position="673"/>
    </location>
</feature>
<keyword evidence="9 11" id="KW-0472">Membrane</keyword>
<dbReference type="SUPFAM" id="SSF53448">
    <property type="entry name" value="Nucleotide-diphospho-sugar transferases"/>
    <property type="match status" value="1"/>
</dbReference>
<evidence type="ECO:0000256" key="5">
    <source>
        <dbReference type="ARBA" id="ARBA00022679"/>
    </source>
</evidence>
<evidence type="ECO:0000313" key="15">
    <source>
        <dbReference type="Proteomes" id="UP000199236"/>
    </source>
</evidence>
<dbReference type="Pfam" id="PF00535">
    <property type="entry name" value="Glycos_transf_2"/>
    <property type="match status" value="1"/>
</dbReference>
<accession>A0A1I5KM00</accession>
<dbReference type="InterPro" id="IPR005150">
    <property type="entry name" value="Cellulose_synth"/>
</dbReference>
<keyword evidence="3 11" id="KW-0997">Cell inner membrane</keyword>
<dbReference type="InterPro" id="IPR050321">
    <property type="entry name" value="Glycosyltr_2/OpgH_subfam"/>
</dbReference>
<protein>
    <recommendedName>
        <fullName evidence="11">Cellulose synthase catalytic subunit [UDP-forming]</fullName>
        <ecNumber evidence="11">2.4.1.12</ecNumber>
    </recommendedName>
</protein>
<keyword evidence="11" id="KW-0973">c-di-GMP</keyword>
<comment type="cofactor">
    <cofactor evidence="11">
        <name>Mg(2+)</name>
        <dbReference type="ChEBI" id="CHEBI:18420"/>
    </cofactor>
</comment>
<keyword evidence="8 11" id="KW-1133">Transmembrane helix</keyword>
<dbReference type="PANTHER" id="PTHR43867">
    <property type="entry name" value="CELLULOSE SYNTHASE CATALYTIC SUBUNIT A [UDP-FORMING]"/>
    <property type="match status" value="1"/>
</dbReference>
<keyword evidence="4 11" id="KW-0328">Glycosyltransferase</keyword>
<dbReference type="PANTHER" id="PTHR43867:SF2">
    <property type="entry name" value="CELLULOSE SYNTHASE CATALYTIC SUBUNIT A [UDP-FORMING]"/>
    <property type="match status" value="1"/>
</dbReference>
<keyword evidence="6 11" id="KW-0812">Transmembrane</keyword>
<feature type="transmembrane region" description="Helical" evidence="11">
    <location>
        <begin position="515"/>
        <end position="534"/>
    </location>
</feature>
<dbReference type="SUPFAM" id="SSF141371">
    <property type="entry name" value="PilZ domain-like"/>
    <property type="match status" value="1"/>
</dbReference>
<feature type="transmembrane region" description="Helical" evidence="11">
    <location>
        <begin position="55"/>
        <end position="72"/>
    </location>
</feature>
<evidence type="ECO:0000256" key="10">
    <source>
        <dbReference type="ARBA" id="ARBA00048682"/>
    </source>
</evidence>
<evidence type="ECO:0000256" key="8">
    <source>
        <dbReference type="ARBA" id="ARBA00022989"/>
    </source>
</evidence>
<dbReference type="RefSeq" id="WP_090075068.1">
    <property type="nucleotide sequence ID" value="NZ_FOVR01000014.1"/>
</dbReference>
<comment type="function">
    <text evidence="11">Catalytic subunit of cellulose synthase. It polymerizes uridine 5'-diphosphate glucose to cellulose.</text>
</comment>
<comment type="catalytic activity">
    <reaction evidence="10 11">
        <text>[(1-&gt;4)-beta-D-glucosyl](n) + UDP-alpha-D-glucose = [(1-&gt;4)-beta-D-glucosyl](n+1) + UDP + H(+)</text>
        <dbReference type="Rhea" id="RHEA:19929"/>
        <dbReference type="Rhea" id="RHEA-COMP:10033"/>
        <dbReference type="Rhea" id="RHEA-COMP:10034"/>
        <dbReference type="ChEBI" id="CHEBI:15378"/>
        <dbReference type="ChEBI" id="CHEBI:18246"/>
        <dbReference type="ChEBI" id="CHEBI:58223"/>
        <dbReference type="ChEBI" id="CHEBI:58885"/>
        <dbReference type="EC" id="2.4.1.12"/>
    </reaction>
</comment>
<organism evidence="14 15">
    <name type="scientific">Cohaesibacter marisflavi</name>
    <dbReference type="NCBI Taxonomy" id="655353"/>
    <lineage>
        <taxon>Bacteria</taxon>
        <taxon>Pseudomonadati</taxon>
        <taxon>Pseudomonadota</taxon>
        <taxon>Alphaproteobacteria</taxon>
        <taxon>Hyphomicrobiales</taxon>
        <taxon>Cohaesibacteraceae</taxon>
    </lineage>
</organism>
<feature type="domain" description="Glycosyltransferase 2-like" evidence="12">
    <location>
        <begin position="135"/>
        <end position="323"/>
    </location>
</feature>
<evidence type="ECO:0000256" key="9">
    <source>
        <dbReference type="ARBA" id="ARBA00023136"/>
    </source>
</evidence>
<dbReference type="STRING" id="655353.SAMN04488056_11476"/>
<evidence type="ECO:0000256" key="1">
    <source>
        <dbReference type="ARBA" id="ARBA00004429"/>
    </source>
</evidence>
<evidence type="ECO:0000256" key="11">
    <source>
        <dbReference type="RuleBase" id="RU365020"/>
    </source>
</evidence>
<reference evidence="14 15" key="1">
    <citation type="submission" date="2016-10" db="EMBL/GenBank/DDBJ databases">
        <authorList>
            <person name="de Groot N.N."/>
        </authorList>
    </citation>
    <scope>NUCLEOTIDE SEQUENCE [LARGE SCALE GENOMIC DNA]</scope>
    <source>
        <strain evidence="14 15">CGMCC 1.9157</strain>
    </source>
</reference>
<evidence type="ECO:0000256" key="6">
    <source>
        <dbReference type="ARBA" id="ARBA00022692"/>
    </source>
</evidence>
<dbReference type="GO" id="GO:0030244">
    <property type="term" value="P:cellulose biosynthetic process"/>
    <property type="evidence" value="ECO:0007669"/>
    <property type="project" value="UniProtKB-KW"/>
</dbReference>
<dbReference type="EC" id="2.4.1.12" evidence="11"/>